<comment type="caution">
    <text evidence="4">The sequence shown here is derived from an EMBL/GenBank/DDBJ whole genome shotgun (WGS) entry which is preliminary data.</text>
</comment>
<dbReference type="PRINTS" id="PR00081">
    <property type="entry name" value="GDHRDH"/>
</dbReference>
<dbReference type="EMBL" id="BNCD01000008">
    <property type="protein sequence ID" value="GHH79248.1"/>
    <property type="molecule type" value="Genomic_DNA"/>
</dbReference>
<proteinExistence type="inferred from homology"/>
<accession>A0A919G898</accession>
<dbReference type="Proteomes" id="UP000603708">
    <property type="component" value="Unassembled WGS sequence"/>
</dbReference>
<keyword evidence="5" id="KW-1185">Reference proteome</keyword>
<dbReference type="Pfam" id="PF23441">
    <property type="entry name" value="SDR"/>
    <property type="match status" value="1"/>
</dbReference>
<dbReference type="GO" id="GO:0016491">
    <property type="term" value="F:oxidoreductase activity"/>
    <property type="evidence" value="ECO:0007669"/>
    <property type="project" value="UniProtKB-KW"/>
</dbReference>
<keyword evidence="2" id="KW-0521">NADP</keyword>
<dbReference type="PANTHER" id="PTHR43477">
    <property type="entry name" value="DIHYDROANTICAPSIN 7-DEHYDROGENASE"/>
    <property type="match status" value="1"/>
</dbReference>
<evidence type="ECO:0000256" key="3">
    <source>
        <dbReference type="ARBA" id="ARBA00023002"/>
    </source>
</evidence>
<name>A0A919G898_9ACTN</name>
<dbReference type="InterPro" id="IPR002347">
    <property type="entry name" value="SDR_fam"/>
</dbReference>
<protein>
    <submittedName>
        <fullName evidence="4">Short-chain dehydrogenase</fullName>
    </submittedName>
</protein>
<evidence type="ECO:0000256" key="2">
    <source>
        <dbReference type="ARBA" id="ARBA00022857"/>
    </source>
</evidence>
<reference evidence="4" key="1">
    <citation type="journal article" date="2014" name="Int. J. Syst. Evol. Microbiol.">
        <title>Complete genome sequence of Corynebacterium casei LMG S-19264T (=DSM 44701T), isolated from a smear-ripened cheese.</title>
        <authorList>
            <consortium name="US DOE Joint Genome Institute (JGI-PGF)"/>
            <person name="Walter F."/>
            <person name="Albersmeier A."/>
            <person name="Kalinowski J."/>
            <person name="Ruckert C."/>
        </authorList>
    </citation>
    <scope>NUCLEOTIDE SEQUENCE</scope>
    <source>
        <strain evidence="4">JCM 5069</strain>
    </source>
</reference>
<dbReference type="PANTHER" id="PTHR43477:SF1">
    <property type="entry name" value="DIHYDROANTICAPSIN 7-DEHYDROGENASE"/>
    <property type="match status" value="1"/>
</dbReference>
<dbReference type="SUPFAM" id="SSF51735">
    <property type="entry name" value="NAD(P)-binding Rossmann-fold domains"/>
    <property type="match status" value="1"/>
</dbReference>
<sequence>MDLTGQRVVLLGGTSGIGLATALAASAEGAQVVVASSRQASVDKALTALPSGAEGYAVNLADADETATFLAGLGEFDHLVYTAGEPLTLMPLDTLDMEQARSFFTLRFFSALNAARAAAAHLRPGGSITLTTGTAKDRPGPGWAVAASICGAVEALTRALAVELAPLRVNAVSPGVVRSPLWSGLSETDREAMFESIGTSLPVGRVGEVEDVAQAYLYLLGQSYTTGTVLTIDGGTILV</sequence>
<organism evidence="4 5">
    <name type="scientific">Streptomyces sulfonofaciens</name>
    <dbReference type="NCBI Taxonomy" id="68272"/>
    <lineage>
        <taxon>Bacteria</taxon>
        <taxon>Bacillati</taxon>
        <taxon>Actinomycetota</taxon>
        <taxon>Actinomycetes</taxon>
        <taxon>Kitasatosporales</taxon>
        <taxon>Streptomycetaceae</taxon>
        <taxon>Streptomyces</taxon>
    </lineage>
</organism>
<keyword evidence="3" id="KW-0560">Oxidoreductase</keyword>
<dbReference type="Gene3D" id="3.40.50.720">
    <property type="entry name" value="NAD(P)-binding Rossmann-like Domain"/>
    <property type="match status" value="1"/>
</dbReference>
<evidence type="ECO:0000313" key="4">
    <source>
        <dbReference type="EMBL" id="GHH79248.1"/>
    </source>
</evidence>
<dbReference type="InterPro" id="IPR036291">
    <property type="entry name" value="NAD(P)-bd_dom_sf"/>
</dbReference>
<comment type="similarity">
    <text evidence="1">Belongs to the short-chain dehydrogenases/reductases (SDR) family.</text>
</comment>
<dbReference type="InterPro" id="IPR057571">
    <property type="entry name" value="SDR_PhqE-like"/>
</dbReference>
<evidence type="ECO:0000256" key="1">
    <source>
        <dbReference type="ARBA" id="ARBA00006484"/>
    </source>
</evidence>
<dbReference type="AlphaFoldDB" id="A0A919G898"/>
<dbReference type="RefSeq" id="WP_189932375.1">
    <property type="nucleotide sequence ID" value="NZ_BNCD01000008.1"/>
</dbReference>
<evidence type="ECO:0000313" key="5">
    <source>
        <dbReference type="Proteomes" id="UP000603708"/>
    </source>
</evidence>
<dbReference type="InterPro" id="IPR051122">
    <property type="entry name" value="SDR_DHRS6-like"/>
</dbReference>
<reference evidence="4" key="2">
    <citation type="submission" date="2020-09" db="EMBL/GenBank/DDBJ databases">
        <authorList>
            <person name="Sun Q."/>
            <person name="Ohkuma M."/>
        </authorList>
    </citation>
    <scope>NUCLEOTIDE SEQUENCE</scope>
    <source>
        <strain evidence="4">JCM 5069</strain>
    </source>
</reference>
<gene>
    <name evidence="4" type="ORF">GCM10018793_31570</name>
</gene>